<comment type="similarity">
    <text evidence="3">Belongs to the cyclophilin-type PPIase family.</text>
</comment>
<dbReference type="PROSITE" id="PS00170">
    <property type="entry name" value="CSA_PPIASE_1"/>
    <property type="match status" value="1"/>
</dbReference>
<keyword evidence="2 3" id="KW-0413">Isomerase</keyword>
<dbReference type="PANTHER" id="PTHR11071:SF561">
    <property type="entry name" value="PEPTIDYL-PROLYL CIS-TRANS ISOMERASE D-RELATED"/>
    <property type="match status" value="1"/>
</dbReference>
<dbReference type="Pfam" id="PF00160">
    <property type="entry name" value="Pro_isomerase"/>
    <property type="match status" value="1"/>
</dbReference>
<dbReference type="PROSITE" id="PS50072">
    <property type="entry name" value="CSA_PPIASE_2"/>
    <property type="match status" value="1"/>
</dbReference>
<evidence type="ECO:0000313" key="6">
    <source>
        <dbReference type="Proteomes" id="UP000001542"/>
    </source>
</evidence>
<dbReference type="VEuPathDB" id="TrichDB:TVAG_038810"/>
<evidence type="ECO:0000256" key="2">
    <source>
        <dbReference type="ARBA" id="ARBA00023235"/>
    </source>
</evidence>
<dbReference type="OMA" id="DFENHNG"/>
<accession>A2E5J4</accession>
<dbReference type="KEGG" id="tva:4769993"/>
<dbReference type="GO" id="GO:0005737">
    <property type="term" value="C:cytoplasm"/>
    <property type="evidence" value="ECO:0000318"/>
    <property type="project" value="GO_Central"/>
</dbReference>
<dbReference type="STRING" id="5722.A2E5J4"/>
<keyword evidence="1 3" id="KW-0697">Rotamase</keyword>
<dbReference type="VEuPathDB" id="TrichDB:TVAGG3_0240350"/>
<reference evidence="5" key="2">
    <citation type="journal article" date="2007" name="Science">
        <title>Draft genome sequence of the sexually transmitted pathogen Trichomonas vaginalis.</title>
        <authorList>
            <person name="Carlton J.M."/>
            <person name="Hirt R.P."/>
            <person name="Silva J.C."/>
            <person name="Delcher A.L."/>
            <person name="Schatz M."/>
            <person name="Zhao Q."/>
            <person name="Wortman J.R."/>
            <person name="Bidwell S.L."/>
            <person name="Alsmark U.C.M."/>
            <person name="Besteiro S."/>
            <person name="Sicheritz-Ponten T."/>
            <person name="Noel C.J."/>
            <person name="Dacks J.B."/>
            <person name="Foster P.G."/>
            <person name="Simillion C."/>
            <person name="Van de Peer Y."/>
            <person name="Miranda-Saavedra D."/>
            <person name="Barton G.J."/>
            <person name="Westrop G.D."/>
            <person name="Mueller S."/>
            <person name="Dessi D."/>
            <person name="Fiori P.L."/>
            <person name="Ren Q."/>
            <person name="Paulsen I."/>
            <person name="Zhang H."/>
            <person name="Bastida-Corcuera F.D."/>
            <person name="Simoes-Barbosa A."/>
            <person name="Brown M.T."/>
            <person name="Hayes R.D."/>
            <person name="Mukherjee M."/>
            <person name="Okumura C.Y."/>
            <person name="Schneider R."/>
            <person name="Smith A.J."/>
            <person name="Vanacova S."/>
            <person name="Villalvazo M."/>
            <person name="Haas B.J."/>
            <person name="Pertea M."/>
            <person name="Feldblyum T.V."/>
            <person name="Utterback T.R."/>
            <person name="Shu C.L."/>
            <person name="Osoegawa K."/>
            <person name="de Jong P.J."/>
            <person name="Hrdy I."/>
            <person name="Horvathova L."/>
            <person name="Zubacova Z."/>
            <person name="Dolezal P."/>
            <person name="Malik S.B."/>
            <person name="Logsdon J.M. Jr."/>
            <person name="Henze K."/>
            <person name="Gupta A."/>
            <person name="Wang C.C."/>
            <person name="Dunne R.L."/>
            <person name="Upcroft J.A."/>
            <person name="Upcroft P."/>
            <person name="White O."/>
            <person name="Salzberg S.L."/>
            <person name="Tang P."/>
            <person name="Chiu C.-H."/>
            <person name="Lee Y.-S."/>
            <person name="Embley T.M."/>
            <person name="Coombs G.H."/>
            <person name="Mottram J.C."/>
            <person name="Tachezy J."/>
            <person name="Fraser-Liggett C.M."/>
            <person name="Johnson P.J."/>
        </authorList>
    </citation>
    <scope>NUCLEOTIDE SEQUENCE [LARGE SCALE GENOMIC DNA]</scope>
    <source>
        <strain evidence="5">G3</strain>
    </source>
</reference>
<name>A2E5J4_TRIV3</name>
<dbReference type="PRINTS" id="PR00153">
    <property type="entry name" value="CSAPPISMRASE"/>
</dbReference>
<organism evidence="5 6">
    <name type="scientific">Trichomonas vaginalis (strain ATCC PRA-98 / G3)</name>
    <dbReference type="NCBI Taxonomy" id="412133"/>
    <lineage>
        <taxon>Eukaryota</taxon>
        <taxon>Metamonada</taxon>
        <taxon>Parabasalia</taxon>
        <taxon>Trichomonadida</taxon>
        <taxon>Trichomonadidae</taxon>
        <taxon>Trichomonas</taxon>
    </lineage>
</organism>
<dbReference type="InParanoid" id="A2E5J4"/>
<dbReference type="Gene3D" id="2.40.100.10">
    <property type="entry name" value="Cyclophilin-like"/>
    <property type="match status" value="1"/>
</dbReference>
<evidence type="ECO:0000256" key="3">
    <source>
        <dbReference type="RuleBase" id="RU363019"/>
    </source>
</evidence>
<keyword evidence="6" id="KW-1185">Reference proteome</keyword>
<dbReference type="SUPFAM" id="SSF50891">
    <property type="entry name" value="Cyclophilin-like"/>
    <property type="match status" value="1"/>
</dbReference>
<dbReference type="OrthoDB" id="193499at2759"/>
<sequence>MLSLFLSSLAQAAKSPKVTKTVYLEVEIGGKKEGRIHIGLFGNDVNKTAENFLHLCLCDQGIGTQGKPLCYKGSPFHRIIPGFMIQGGDFTHQSGVGGESIYGRHFDDENFKVEHEVGVISMANAGPNTNGSQFFITVAATNWLNGHHVVFGRVVKGMDVVKKIEKVGSSSGTPSKKVVIVDTGLVE</sequence>
<dbReference type="InterPro" id="IPR020892">
    <property type="entry name" value="Cyclophilin-type_PPIase_CS"/>
</dbReference>
<dbReference type="EMBL" id="DS113308">
    <property type="protein sequence ID" value="EAY12035.1"/>
    <property type="molecule type" value="Genomic_DNA"/>
</dbReference>
<dbReference type="RefSeq" id="XP_001324258.1">
    <property type="nucleotide sequence ID" value="XM_001324223.1"/>
</dbReference>
<dbReference type="GO" id="GO:0016018">
    <property type="term" value="F:cyclosporin A binding"/>
    <property type="evidence" value="ECO:0000318"/>
    <property type="project" value="GO_Central"/>
</dbReference>
<dbReference type="InterPro" id="IPR002130">
    <property type="entry name" value="Cyclophilin-type_PPIase_dom"/>
</dbReference>
<feature type="domain" description="PPIase cyclophilin-type" evidence="4">
    <location>
        <begin position="23"/>
        <end position="185"/>
    </location>
</feature>
<evidence type="ECO:0000313" key="5">
    <source>
        <dbReference type="EMBL" id="EAY12035.1"/>
    </source>
</evidence>
<dbReference type="PANTHER" id="PTHR11071">
    <property type="entry name" value="PEPTIDYL-PROLYL CIS-TRANS ISOMERASE"/>
    <property type="match status" value="1"/>
</dbReference>
<dbReference type="InterPro" id="IPR024936">
    <property type="entry name" value="Cyclophilin-type_PPIase"/>
</dbReference>
<dbReference type="PIRSF" id="PIRSF001467">
    <property type="entry name" value="Peptidylpro_ismrse"/>
    <property type="match status" value="1"/>
</dbReference>
<proteinExistence type="inferred from homology"/>
<evidence type="ECO:0000259" key="4">
    <source>
        <dbReference type="PROSITE" id="PS50072"/>
    </source>
</evidence>
<comment type="catalytic activity">
    <reaction evidence="3">
        <text>[protein]-peptidylproline (omega=180) = [protein]-peptidylproline (omega=0)</text>
        <dbReference type="Rhea" id="RHEA:16237"/>
        <dbReference type="Rhea" id="RHEA-COMP:10747"/>
        <dbReference type="Rhea" id="RHEA-COMP:10748"/>
        <dbReference type="ChEBI" id="CHEBI:83833"/>
        <dbReference type="ChEBI" id="CHEBI:83834"/>
        <dbReference type="EC" id="5.2.1.8"/>
    </reaction>
</comment>
<dbReference type="InterPro" id="IPR029000">
    <property type="entry name" value="Cyclophilin-like_dom_sf"/>
</dbReference>
<evidence type="ECO:0000256" key="1">
    <source>
        <dbReference type="ARBA" id="ARBA00023110"/>
    </source>
</evidence>
<dbReference type="Proteomes" id="UP000001542">
    <property type="component" value="Unassembled WGS sequence"/>
</dbReference>
<dbReference type="eggNOG" id="KOG0865">
    <property type="taxonomic scope" value="Eukaryota"/>
</dbReference>
<gene>
    <name evidence="5" type="ORF">TVAG_038810</name>
</gene>
<protein>
    <recommendedName>
        <fullName evidence="3">Peptidyl-prolyl cis-trans isomerase</fullName>
        <shortName evidence="3">PPIase</shortName>
        <ecNumber evidence="3">5.2.1.8</ecNumber>
    </recommendedName>
</protein>
<dbReference type="GO" id="GO:0006457">
    <property type="term" value="P:protein folding"/>
    <property type="evidence" value="ECO:0000318"/>
    <property type="project" value="GO_Central"/>
</dbReference>
<dbReference type="EC" id="5.2.1.8" evidence="3"/>
<dbReference type="AlphaFoldDB" id="A2E5J4"/>
<dbReference type="SMR" id="A2E5J4"/>
<dbReference type="FunFam" id="2.40.100.10:FF:000023">
    <property type="entry name" value="Peptidyl-prolyl cis-trans isomerase"/>
    <property type="match status" value="1"/>
</dbReference>
<reference evidence="5" key="1">
    <citation type="submission" date="2006-10" db="EMBL/GenBank/DDBJ databases">
        <authorList>
            <person name="Amadeo P."/>
            <person name="Zhao Q."/>
            <person name="Wortman J."/>
            <person name="Fraser-Liggett C."/>
            <person name="Carlton J."/>
        </authorList>
    </citation>
    <scope>NUCLEOTIDE SEQUENCE</scope>
    <source>
        <strain evidence="5">G3</strain>
    </source>
</reference>
<dbReference type="GO" id="GO:0003755">
    <property type="term" value="F:peptidyl-prolyl cis-trans isomerase activity"/>
    <property type="evidence" value="ECO:0000318"/>
    <property type="project" value="GO_Central"/>
</dbReference>
<comment type="function">
    <text evidence="3">PPIases accelerate the folding of proteins. It catalyzes the cis-trans isomerization of proline imidic peptide bonds in oligopeptides.</text>
</comment>